<protein>
    <submittedName>
        <fullName evidence="2">Uncharacterized protein</fullName>
    </submittedName>
</protein>
<sequence length="119" mass="13063">MPQINPHAVVNAAVQIVVCTYMIGVSGWEGYQVCSEEFERLCIGYMFRDRLDASVDDIASLDVKLLRMPVMSIMKNDDKLSRLFFISPDLHLSPSPVGLIALLLSVLIVAIVVAVAEAV</sequence>
<evidence type="ECO:0000313" key="2">
    <source>
        <dbReference type="EMBL" id="KAF6172864.1"/>
    </source>
</evidence>
<evidence type="ECO:0000313" key="3">
    <source>
        <dbReference type="Proteomes" id="UP000541444"/>
    </source>
</evidence>
<name>A0A7J7P0Z5_9MAGN</name>
<evidence type="ECO:0000256" key="1">
    <source>
        <dbReference type="SAM" id="Phobius"/>
    </source>
</evidence>
<feature type="transmembrane region" description="Helical" evidence="1">
    <location>
        <begin position="97"/>
        <end position="116"/>
    </location>
</feature>
<gene>
    <name evidence="2" type="ORF">GIB67_035418</name>
</gene>
<keyword evidence="1" id="KW-0472">Membrane</keyword>
<accession>A0A7J7P0Z5</accession>
<keyword evidence="1" id="KW-1133">Transmembrane helix</keyword>
<dbReference type="AlphaFoldDB" id="A0A7J7P0Z5"/>
<keyword evidence="1" id="KW-0812">Transmembrane</keyword>
<comment type="caution">
    <text evidence="2">The sequence shown here is derived from an EMBL/GenBank/DDBJ whole genome shotgun (WGS) entry which is preliminary data.</text>
</comment>
<dbReference type="EMBL" id="JACGCM010000376">
    <property type="protein sequence ID" value="KAF6172864.1"/>
    <property type="molecule type" value="Genomic_DNA"/>
</dbReference>
<reference evidence="2 3" key="1">
    <citation type="journal article" date="2020" name="IScience">
        <title>Genome Sequencing of the Endangered Kingdonia uniflora (Circaeasteraceae, Ranunculales) Reveals Potential Mechanisms of Evolutionary Specialization.</title>
        <authorList>
            <person name="Sun Y."/>
            <person name="Deng T."/>
            <person name="Zhang A."/>
            <person name="Moore M.J."/>
            <person name="Landis J.B."/>
            <person name="Lin N."/>
            <person name="Zhang H."/>
            <person name="Zhang X."/>
            <person name="Huang J."/>
            <person name="Zhang X."/>
            <person name="Sun H."/>
            <person name="Wang H."/>
        </authorList>
    </citation>
    <scope>NUCLEOTIDE SEQUENCE [LARGE SCALE GENOMIC DNA]</scope>
    <source>
        <strain evidence="2">TB1705</strain>
        <tissue evidence="2">Leaf</tissue>
    </source>
</reference>
<proteinExistence type="predicted"/>
<keyword evidence="3" id="KW-1185">Reference proteome</keyword>
<organism evidence="2 3">
    <name type="scientific">Kingdonia uniflora</name>
    <dbReference type="NCBI Taxonomy" id="39325"/>
    <lineage>
        <taxon>Eukaryota</taxon>
        <taxon>Viridiplantae</taxon>
        <taxon>Streptophyta</taxon>
        <taxon>Embryophyta</taxon>
        <taxon>Tracheophyta</taxon>
        <taxon>Spermatophyta</taxon>
        <taxon>Magnoliopsida</taxon>
        <taxon>Ranunculales</taxon>
        <taxon>Circaeasteraceae</taxon>
        <taxon>Kingdonia</taxon>
    </lineage>
</organism>
<dbReference type="Proteomes" id="UP000541444">
    <property type="component" value="Unassembled WGS sequence"/>
</dbReference>